<dbReference type="EMBL" id="JACHVY010000002">
    <property type="protein sequence ID" value="MBB2901941.1"/>
    <property type="molecule type" value="Genomic_DNA"/>
</dbReference>
<organism evidence="1 2">
    <name type="scientific">Kineococcus radiotolerans</name>
    <dbReference type="NCBI Taxonomy" id="131568"/>
    <lineage>
        <taxon>Bacteria</taxon>
        <taxon>Bacillati</taxon>
        <taxon>Actinomycetota</taxon>
        <taxon>Actinomycetes</taxon>
        <taxon>Kineosporiales</taxon>
        <taxon>Kineosporiaceae</taxon>
        <taxon>Kineococcus</taxon>
    </lineage>
</organism>
<name>A0A7W4TN05_KINRA</name>
<protein>
    <submittedName>
        <fullName evidence="1">Molybdopterin converting factor small subunit</fullName>
    </submittedName>
</protein>
<gene>
    <name evidence="1" type="ORF">FHR75_002756</name>
</gene>
<comment type="caution">
    <text evidence="1">The sequence shown here is derived from an EMBL/GenBank/DDBJ whole genome shotgun (WGS) entry which is preliminary data.</text>
</comment>
<evidence type="ECO:0000313" key="1">
    <source>
        <dbReference type="EMBL" id="MBB2901941.1"/>
    </source>
</evidence>
<dbReference type="Proteomes" id="UP000533269">
    <property type="component" value="Unassembled WGS sequence"/>
</dbReference>
<evidence type="ECO:0000313" key="2">
    <source>
        <dbReference type="Proteomes" id="UP000533269"/>
    </source>
</evidence>
<sequence length="84" mass="8541">MNEVVVRVRFFAGAAAAAGREEEQLPVPAGTTLDALVERLAGRGPDLAKVLAASSFLLDAVAARPGDELTPGVTLDVLPPFAGG</sequence>
<dbReference type="InterPro" id="IPR012675">
    <property type="entry name" value="Beta-grasp_dom_sf"/>
</dbReference>
<dbReference type="RefSeq" id="WP_049821232.1">
    <property type="nucleotide sequence ID" value="NZ_JACHVY010000002.1"/>
</dbReference>
<dbReference type="Pfam" id="PF02597">
    <property type="entry name" value="ThiS"/>
    <property type="match status" value="1"/>
</dbReference>
<reference evidence="1 2" key="2">
    <citation type="submission" date="2020-08" db="EMBL/GenBank/DDBJ databases">
        <authorList>
            <person name="Partida-Martinez L."/>
            <person name="Huntemann M."/>
            <person name="Clum A."/>
            <person name="Wang J."/>
            <person name="Palaniappan K."/>
            <person name="Ritter S."/>
            <person name="Chen I.-M."/>
            <person name="Stamatis D."/>
            <person name="Reddy T."/>
            <person name="O'Malley R."/>
            <person name="Daum C."/>
            <person name="Shapiro N."/>
            <person name="Ivanova N."/>
            <person name="Kyrpides N."/>
            <person name="Woyke T."/>
        </authorList>
    </citation>
    <scope>NUCLEOTIDE SEQUENCE [LARGE SCALE GENOMIC DNA]</scope>
    <source>
        <strain evidence="1 2">AS2.23</strain>
    </source>
</reference>
<dbReference type="AlphaFoldDB" id="A0A7W4TN05"/>
<dbReference type="InterPro" id="IPR003749">
    <property type="entry name" value="ThiS/MoaD-like"/>
</dbReference>
<reference evidence="1 2" key="1">
    <citation type="submission" date="2020-08" db="EMBL/GenBank/DDBJ databases">
        <title>The Agave Microbiome: Exploring the role of microbial communities in plant adaptations to desert environments.</title>
        <authorList>
            <person name="Partida-Martinez L.P."/>
        </authorList>
    </citation>
    <scope>NUCLEOTIDE SEQUENCE [LARGE SCALE GENOMIC DNA]</scope>
    <source>
        <strain evidence="1 2">AS2.23</strain>
    </source>
</reference>
<accession>A0A7W4TN05</accession>
<dbReference type="InterPro" id="IPR016155">
    <property type="entry name" value="Mopterin_synth/thiamin_S_b"/>
</dbReference>
<dbReference type="Gene3D" id="3.10.20.30">
    <property type="match status" value="1"/>
</dbReference>
<dbReference type="SUPFAM" id="SSF54285">
    <property type="entry name" value="MoaD/ThiS"/>
    <property type="match status" value="1"/>
</dbReference>
<proteinExistence type="predicted"/>